<keyword evidence="2 3" id="KW-0808">Transferase</keyword>
<dbReference type="PANTHER" id="PTHR11926:SF1534">
    <property type="entry name" value="GLYCOSYLTRANSFERASE"/>
    <property type="match status" value="1"/>
</dbReference>
<dbReference type="Gene3D" id="3.40.50.2000">
    <property type="entry name" value="Glycogen Phosphorylase B"/>
    <property type="match status" value="2"/>
</dbReference>
<organism evidence="5 6">
    <name type="scientific">Stephania japonica</name>
    <dbReference type="NCBI Taxonomy" id="461633"/>
    <lineage>
        <taxon>Eukaryota</taxon>
        <taxon>Viridiplantae</taxon>
        <taxon>Streptophyta</taxon>
        <taxon>Embryophyta</taxon>
        <taxon>Tracheophyta</taxon>
        <taxon>Spermatophyta</taxon>
        <taxon>Magnoliopsida</taxon>
        <taxon>Ranunculales</taxon>
        <taxon>Menispermaceae</taxon>
        <taxon>Menispermoideae</taxon>
        <taxon>Cissampelideae</taxon>
        <taxon>Stephania</taxon>
    </lineage>
</organism>
<dbReference type="InterPro" id="IPR035595">
    <property type="entry name" value="UDP_glycos_trans_CS"/>
</dbReference>
<comment type="similarity">
    <text evidence="1 3">Belongs to the UDP-glycosyltransferase family.</text>
</comment>
<evidence type="ECO:0000256" key="1">
    <source>
        <dbReference type="ARBA" id="ARBA00009995"/>
    </source>
</evidence>
<dbReference type="PROSITE" id="PS00375">
    <property type="entry name" value="UDPGT"/>
    <property type="match status" value="1"/>
</dbReference>
<dbReference type="Pfam" id="PF00201">
    <property type="entry name" value="UDPGT"/>
    <property type="match status" value="1"/>
</dbReference>
<evidence type="ECO:0000313" key="5">
    <source>
        <dbReference type="EMBL" id="KAK9138490.1"/>
    </source>
</evidence>
<dbReference type="Proteomes" id="UP001417504">
    <property type="component" value="Unassembled WGS sequence"/>
</dbReference>
<dbReference type="GO" id="GO:0080044">
    <property type="term" value="F:quercetin 7-O-glucosyltransferase activity"/>
    <property type="evidence" value="ECO:0007669"/>
    <property type="project" value="TreeGrafter"/>
</dbReference>
<dbReference type="InterPro" id="IPR002213">
    <property type="entry name" value="UDP_glucos_trans"/>
</dbReference>
<dbReference type="FunFam" id="3.40.50.2000:FF:000019">
    <property type="entry name" value="Glycosyltransferase"/>
    <property type="match status" value="1"/>
</dbReference>
<dbReference type="EMBL" id="JBBNAE010000003">
    <property type="protein sequence ID" value="KAK9138490.1"/>
    <property type="molecule type" value="Genomic_DNA"/>
</dbReference>
<gene>
    <name evidence="5" type="ORF">Sjap_009084</name>
</gene>
<comment type="caution">
    <text evidence="5">The sequence shown here is derived from an EMBL/GenBank/DDBJ whole genome shotgun (WGS) entry which is preliminary data.</text>
</comment>
<keyword evidence="3" id="KW-0328">Glycosyltransferase</keyword>
<evidence type="ECO:0000256" key="2">
    <source>
        <dbReference type="ARBA" id="ARBA00022679"/>
    </source>
</evidence>
<sequence>MLSHNSHCVVITFPLQSHINPALQFAKRLARFGVKVTFLLAVSAHRRISNTSTNLLDTSPVTFLPFSDGYDDGMKSGDDGKKFMSEFKTRATEALADLVRTSEEESRPVTCLVYTLLMSWAAEVATSSLGVPSAFLWIQPAMVFDLYYYYFNGYKDEIMKVVNNDVDAVELPGLPCKLTCADLPSFFVPSNAYSSTTLAMFEEQFEIFKSTTTTTTTTNSGPPKVFVNTFDELEPEALKALHGSVELIAIGPFVPSAYLGGKDSSDTCFGGDMFESSQKCSEWLNTKAENSVVYVSFGSIIVLKRRQVEEIARGLLDTGRPFLWVLRRASPPSESNSPPDADEEHVRSLIDEINNRGDEQGLIVEWCSQVEVLSHNSIGCFVSHCGWNSTLEGLVVGVPMVAFPQWTDQGTNAKLIEEAWGTGVRVKRSSVEVKKDGEDGKEEIVESEEVKRCVEVVMGEGERGEEIRKNVEKWRGLARKAVEDGGSERNLVAFLEEMGRD</sequence>
<dbReference type="EC" id="2.4.1.-" evidence="4"/>
<dbReference type="SUPFAM" id="SSF53756">
    <property type="entry name" value="UDP-Glycosyltransferase/glycogen phosphorylase"/>
    <property type="match status" value="1"/>
</dbReference>
<protein>
    <recommendedName>
        <fullName evidence="4">Glycosyltransferase</fullName>
        <ecNumber evidence="4">2.4.1.-</ecNumber>
    </recommendedName>
</protein>
<accession>A0AAP0PF86</accession>
<evidence type="ECO:0000256" key="4">
    <source>
        <dbReference type="RuleBase" id="RU362057"/>
    </source>
</evidence>
<proteinExistence type="inferred from homology"/>
<keyword evidence="6" id="KW-1185">Reference proteome</keyword>
<evidence type="ECO:0000313" key="6">
    <source>
        <dbReference type="Proteomes" id="UP001417504"/>
    </source>
</evidence>
<name>A0AAP0PF86_9MAGN</name>
<dbReference type="GO" id="GO:0080043">
    <property type="term" value="F:quercetin 3-O-glucosyltransferase activity"/>
    <property type="evidence" value="ECO:0007669"/>
    <property type="project" value="TreeGrafter"/>
</dbReference>
<evidence type="ECO:0000256" key="3">
    <source>
        <dbReference type="RuleBase" id="RU003718"/>
    </source>
</evidence>
<dbReference type="CDD" id="cd03784">
    <property type="entry name" value="GT1_Gtf-like"/>
    <property type="match status" value="1"/>
</dbReference>
<dbReference type="AlphaFoldDB" id="A0AAP0PF86"/>
<dbReference type="PANTHER" id="PTHR11926">
    <property type="entry name" value="GLUCOSYL/GLUCURONOSYL TRANSFERASES"/>
    <property type="match status" value="1"/>
</dbReference>
<reference evidence="5 6" key="1">
    <citation type="submission" date="2024-01" db="EMBL/GenBank/DDBJ databases">
        <title>Genome assemblies of Stephania.</title>
        <authorList>
            <person name="Yang L."/>
        </authorList>
    </citation>
    <scope>NUCLEOTIDE SEQUENCE [LARGE SCALE GENOMIC DNA]</scope>
    <source>
        <strain evidence="5">QJT</strain>
        <tissue evidence="5">Leaf</tissue>
    </source>
</reference>